<dbReference type="EMBL" id="VISO01000002">
    <property type="protein sequence ID" value="TVZ73587.1"/>
    <property type="molecule type" value="Genomic_DNA"/>
</dbReference>
<protein>
    <submittedName>
        <fullName evidence="1">Uncharacterized protein</fullName>
    </submittedName>
</protein>
<sequence>MDISFALVAARGPMSAILARLMPMIAAAFLVVQTPAHACVLCLPYPQETNADQVIGSGTAVFAGENPVKPFSYVVQETFKGHYDGSAIPLFLDSMTGRALRLNPTLRVILVQNHPGGIWTGLGLAGSEYQGVMRQLADWYADSKTPAERAIFFAPYLRHEDRRLAELAFLEVGRAPYATLRNLKTNVGRDDIYRIVNDFFHVEWHGLYILMLGTSDRPDDVAFVRAKLKTAAKYRLTTNLAAYATALIEMTGADGVTRLAEEYFVKSGRSNGELLEIVKALSVQGTGGAVELQPSIIDAYGRLLAVHPELAGYVANDLFAWKVTRFVPRLREILNTGIGLDEASRFAVAAYLSRSDEGGSSKGGLAPPDDLR</sequence>
<dbReference type="AlphaFoldDB" id="A0A559TG42"/>
<proteinExistence type="predicted"/>
<gene>
    <name evidence="1" type="ORF">BCL32_1829</name>
</gene>
<name>A0A559TG42_9HYPH</name>
<dbReference type="Proteomes" id="UP000319824">
    <property type="component" value="Unassembled WGS sequence"/>
</dbReference>
<dbReference type="RefSeq" id="WP_145611652.1">
    <property type="nucleotide sequence ID" value="NZ_ATTQ01000001.1"/>
</dbReference>
<evidence type="ECO:0000313" key="1">
    <source>
        <dbReference type="EMBL" id="TVZ73587.1"/>
    </source>
</evidence>
<accession>A0A559TG42</accession>
<evidence type="ECO:0000313" key="2">
    <source>
        <dbReference type="Proteomes" id="UP000319824"/>
    </source>
</evidence>
<comment type="caution">
    <text evidence="1">The sequence shown here is derived from an EMBL/GenBank/DDBJ whole genome shotgun (WGS) entry which is preliminary data.</text>
</comment>
<reference evidence="1 2" key="1">
    <citation type="submission" date="2019-06" db="EMBL/GenBank/DDBJ databases">
        <title>Pac Bio to generate improved reference genome sequences for organisms with transposon mutant libraries (support for FEBA project).</title>
        <authorList>
            <person name="Blow M."/>
        </authorList>
    </citation>
    <scope>NUCLEOTIDE SEQUENCE [LARGE SCALE GENOMIC DNA]</scope>
    <source>
        <strain evidence="1 2">USDA 1844</strain>
    </source>
</reference>
<organism evidence="1 2">
    <name type="scientific">Rhizobium mongolense USDA 1844</name>
    <dbReference type="NCBI Taxonomy" id="1079460"/>
    <lineage>
        <taxon>Bacteria</taxon>
        <taxon>Pseudomonadati</taxon>
        <taxon>Pseudomonadota</taxon>
        <taxon>Alphaproteobacteria</taxon>
        <taxon>Hyphomicrobiales</taxon>
        <taxon>Rhizobiaceae</taxon>
        <taxon>Rhizobium/Agrobacterium group</taxon>
        <taxon>Rhizobium</taxon>
    </lineage>
</organism>